<proteinExistence type="predicted"/>
<protein>
    <submittedName>
        <fullName evidence="2">Glyoxalase/bleomycin resistance protein/dioxygenase superfamily protein</fullName>
    </submittedName>
</protein>
<dbReference type="SUPFAM" id="SSF54593">
    <property type="entry name" value="Glyoxalase/Bleomycin resistance protein/Dihydroxybiphenyl dioxygenase"/>
    <property type="match status" value="1"/>
</dbReference>
<dbReference type="PANTHER" id="PTHR36437:SF2">
    <property type="entry name" value="GLYOXALASE_BLEOMYCIN RESISTANCE PROTEIN_DIOXYGENASE"/>
    <property type="match status" value="1"/>
</dbReference>
<dbReference type="EMBL" id="PYGE01000011">
    <property type="protein sequence ID" value="PSL02115.1"/>
    <property type="molecule type" value="Genomic_DNA"/>
</dbReference>
<dbReference type="PROSITE" id="PS51819">
    <property type="entry name" value="VOC"/>
    <property type="match status" value="1"/>
</dbReference>
<evidence type="ECO:0000313" key="3">
    <source>
        <dbReference type="Proteomes" id="UP000243528"/>
    </source>
</evidence>
<keyword evidence="3" id="KW-1185">Reference proteome</keyword>
<comment type="caution">
    <text evidence="2">The sequence shown here is derived from an EMBL/GenBank/DDBJ whole genome shotgun (WGS) entry which is preliminary data.</text>
</comment>
<dbReference type="InterPro" id="IPR004360">
    <property type="entry name" value="Glyas_Fos-R_dOase_dom"/>
</dbReference>
<keyword evidence="2" id="KW-0223">Dioxygenase</keyword>
<dbReference type="GO" id="GO:0051213">
    <property type="term" value="F:dioxygenase activity"/>
    <property type="evidence" value="ECO:0007669"/>
    <property type="project" value="UniProtKB-KW"/>
</dbReference>
<dbReference type="OrthoDB" id="9794917at2"/>
<dbReference type="InterPro" id="IPR037523">
    <property type="entry name" value="VOC_core"/>
</dbReference>
<accession>A0A2P8DY05</accession>
<organism evidence="2 3">
    <name type="scientific">Haloactinopolyspora alba</name>
    <dbReference type="NCBI Taxonomy" id="648780"/>
    <lineage>
        <taxon>Bacteria</taxon>
        <taxon>Bacillati</taxon>
        <taxon>Actinomycetota</taxon>
        <taxon>Actinomycetes</taxon>
        <taxon>Jiangellales</taxon>
        <taxon>Jiangellaceae</taxon>
        <taxon>Haloactinopolyspora</taxon>
    </lineage>
</organism>
<name>A0A2P8DY05_9ACTN</name>
<evidence type="ECO:0000313" key="2">
    <source>
        <dbReference type="EMBL" id="PSL02115.1"/>
    </source>
</evidence>
<gene>
    <name evidence="2" type="ORF">CLV30_11170</name>
</gene>
<feature type="domain" description="VOC" evidence="1">
    <location>
        <begin position="8"/>
        <end position="118"/>
    </location>
</feature>
<keyword evidence="2" id="KW-0560">Oxidoreductase</keyword>
<reference evidence="2 3" key="1">
    <citation type="submission" date="2018-03" db="EMBL/GenBank/DDBJ databases">
        <title>Genomic Encyclopedia of Archaeal and Bacterial Type Strains, Phase II (KMG-II): from individual species to whole genera.</title>
        <authorList>
            <person name="Goeker M."/>
        </authorList>
    </citation>
    <scope>NUCLEOTIDE SEQUENCE [LARGE SCALE GENOMIC DNA]</scope>
    <source>
        <strain evidence="2 3">DSM 45211</strain>
    </source>
</reference>
<dbReference type="PANTHER" id="PTHR36437">
    <property type="entry name" value="GLYOXALASE/BLEOMYCIN RESISTANCE PROTEIN/DIOXYGENASE"/>
    <property type="match status" value="1"/>
</dbReference>
<sequence length="119" mass="12752">MATTHLTKVGTVGIAVTDQDLALEFYVGTLGFEVRRDVELGPLRWIEVAPPGAITTVAPVPAEIPAGLRFFTPDADAAHAHLRESGADTDPQVLRMDAAPPMFAFRDPDGTTHFVVEEA</sequence>
<dbReference type="RefSeq" id="WP_106538124.1">
    <property type="nucleotide sequence ID" value="NZ_PYGE01000011.1"/>
</dbReference>
<dbReference type="Proteomes" id="UP000243528">
    <property type="component" value="Unassembled WGS sequence"/>
</dbReference>
<evidence type="ECO:0000259" key="1">
    <source>
        <dbReference type="PROSITE" id="PS51819"/>
    </source>
</evidence>
<dbReference type="Gene3D" id="3.10.180.10">
    <property type="entry name" value="2,3-Dihydroxybiphenyl 1,2-Dioxygenase, domain 1"/>
    <property type="match status" value="1"/>
</dbReference>
<dbReference type="Pfam" id="PF00903">
    <property type="entry name" value="Glyoxalase"/>
    <property type="match status" value="1"/>
</dbReference>
<dbReference type="AlphaFoldDB" id="A0A2P8DY05"/>
<dbReference type="InterPro" id="IPR029068">
    <property type="entry name" value="Glyas_Bleomycin-R_OHBP_Dase"/>
</dbReference>